<accession>A0A7J8XN75</accession>
<evidence type="ECO:0000313" key="2">
    <source>
        <dbReference type="Proteomes" id="UP000593577"/>
    </source>
</evidence>
<dbReference type="EMBL" id="JABFAA010000008">
    <property type="protein sequence ID" value="MBA0688344.1"/>
    <property type="molecule type" value="Genomic_DNA"/>
</dbReference>
<feature type="non-terminal residue" evidence="1">
    <location>
        <position position="52"/>
    </location>
</feature>
<name>A0A7J8XN75_GOSAI</name>
<keyword evidence="2" id="KW-1185">Reference proteome</keyword>
<proteinExistence type="predicted"/>
<reference evidence="1 2" key="1">
    <citation type="journal article" date="2019" name="Genome Biol. Evol.">
        <title>Insights into the evolution of the New World diploid cottons (Gossypium, subgenus Houzingenia) based on genome sequencing.</title>
        <authorList>
            <person name="Grover C.E."/>
            <person name="Arick M.A. 2nd"/>
            <person name="Thrash A."/>
            <person name="Conover J.L."/>
            <person name="Sanders W.S."/>
            <person name="Peterson D.G."/>
            <person name="Frelichowski J.E."/>
            <person name="Scheffler J.A."/>
            <person name="Scheffler B.E."/>
            <person name="Wendel J.F."/>
        </authorList>
    </citation>
    <scope>NUCLEOTIDE SEQUENCE [LARGE SCALE GENOMIC DNA]</scope>
    <source>
        <strain evidence="1">185</strain>
        <tissue evidence="1">Leaf</tissue>
    </source>
</reference>
<organism evidence="1 2">
    <name type="scientific">Gossypium aridum</name>
    <name type="common">American cotton</name>
    <name type="synonym">Erioxylum aridum</name>
    <dbReference type="NCBI Taxonomy" id="34290"/>
    <lineage>
        <taxon>Eukaryota</taxon>
        <taxon>Viridiplantae</taxon>
        <taxon>Streptophyta</taxon>
        <taxon>Embryophyta</taxon>
        <taxon>Tracheophyta</taxon>
        <taxon>Spermatophyta</taxon>
        <taxon>Magnoliopsida</taxon>
        <taxon>eudicotyledons</taxon>
        <taxon>Gunneridae</taxon>
        <taxon>Pentapetalae</taxon>
        <taxon>rosids</taxon>
        <taxon>malvids</taxon>
        <taxon>Malvales</taxon>
        <taxon>Malvaceae</taxon>
        <taxon>Malvoideae</taxon>
        <taxon>Gossypium</taxon>
    </lineage>
</organism>
<sequence length="52" mass="5558">MVNAMGHSGGVCSRVQGTYAPSFKCDKEKSITYFSEWIETVGQIGGGTNKCP</sequence>
<dbReference type="Proteomes" id="UP000593577">
    <property type="component" value="Unassembled WGS sequence"/>
</dbReference>
<dbReference type="AlphaFoldDB" id="A0A7J8XN75"/>
<comment type="caution">
    <text evidence="1">The sequence shown here is derived from an EMBL/GenBank/DDBJ whole genome shotgun (WGS) entry which is preliminary data.</text>
</comment>
<protein>
    <submittedName>
        <fullName evidence="1">Uncharacterized protein</fullName>
    </submittedName>
</protein>
<evidence type="ECO:0000313" key="1">
    <source>
        <dbReference type="EMBL" id="MBA0688344.1"/>
    </source>
</evidence>
<gene>
    <name evidence="1" type="ORF">Goari_006142</name>
</gene>